<evidence type="ECO:0000313" key="1">
    <source>
        <dbReference type="EMBL" id="SUZ28406.1"/>
    </source>
</evidence>
<dbReference type="Proteomes" id="UP000254168">
    <property type="component" value="Unassembled WGS sequence"/>
</dbReference>
<organism evidence="1 2">
    <name type="scientific">Xanthomonas euroxanthea</name>
    <dbReference type="NCBI Taxonomy" id="2259622"/>
    <lineage>
        <taxon>Bacteria</taxon>
        <taxon>Pseudomonadati</taxon>
        <taxon>Pseudomonadota</taxon>
        <taxon>Gammaproteobacteria</taxon>
        <taxon>Lysobacterales</taxon>
        <taxon>Lysobacteraceae</taxon>
        <taxon>Xanthomonas</taxon>
    </lineage>
</organism>
<keyword evidence="2" id="KW-1185">Reference proteome</keyword>
<reference evidence="1 2" key="1">
    <citation type="submission" date="2018-06" db="EMBL/GenBank/DDBJ databases">
        <authorList>
            <person name="Pothier F. J."/>
        </authorList>
    </citation>
    <scope>NUCLEOTIDE SEQUENCE [LARGE SCALE GENOMIC DNA]</scope>
    <source>
        <strain evidence="1 2">CPBF 424</strain>
    </source>
</reference>
<sequence length="324" mass="35896">MVELLTDGLDRDQCQLLQVTSDGAPRLTSAPAASIVLECLFDLLTDLVLLDHILVEAAHVDTWQRADHVVAPATRQGTLRGYDFQPRDPELGAVRDAFAERLAFTAPLRELHAQYTTVYREHGVNSHPLESQILWSGAGMLARAVKFDVPYTPHPARRRFYQIAGVALPDASAADRTLDMVRTSRTKLQRRETRNESLMSLRLLLDPIPLQVIREVDSPAALIAGAVALRDRFRPVCDWLGLYQQHVNNPSGTPISTYERTLIGIARGVDDALASAGLDQSSMSVGFDGFSLSWNPAAIWRKYRNRLGVRAMINQLVLAPNGRA</sequence>
<evidence type="ECO:0000313" key="2">
    <source>
        <dbReference type="Proteomes" id="UP000254168"/>
    </source>
</evidence>
<dbReference type="AlphaFoldDB" id="A0AA46HAS6"/>
<proteinExistence type="predicted"/>
<dbReference type="EMBL" id="UIHB01000002">
    <property type="protein sequence ID" value="SUZ28406.1"/>
    <property type="molecule type" value="Genomic_DNA"/>
</dbReference>
<gene>
    <name evidence="1" type="ORF">CPBF424_22220</name>
</gene>
<protein>
    <submittedName>
        <fullName evidence="1">Uncharacterized protein</fullName>
    </submittedName>
</protein>
<name>A0AA46HAS6_9XANT</name>
<comment type="caution">
    <text evidence="1">The sequence shown here is derived from an EMBL/GenBank/DDBJ whole genome shotgun (WGS) entry which is preliminary data.</text>
</comment>
<accession>A0AA46HAS6</accession>